<dbReference type="SUPFAM" id="SSF51905">
    <property type="entry name" value="FAD/NAD(P)-binding domain"/>
    <property type="match status" value="2"/>
</dbReference>
<evidence type="ECO:0000313" key="3">
    <source>
        <dbReference type="Proteomes" id="UP000527324"/>
    </source>
</evidence>
<dbReference type="Gene3D" id="3.50.50.60">
    <property type="entry name" value="FAD/NAD(P)-binding domain"/>
    <property type="match status" value="2"/>
</dbReference>
<dbReference type="InterPro" id="IPR038732">
    <property type="entry name" value="HpyO/CreE_NAD-binding"/>
</dbReference>
<dbReference type="InterPro" id="IPR052189">
    <property type="entry name" value="L-asp_N-monooxygenase_NS-form"/>
</dbReference>
<comment type="caution">
    <text evidence="2">The sequence shown here is derived from an EMBL/GenBank/DDBJ whole genome shotgun (WGS) entry which is preliminary data.</text>
</comment>
<dbReference type="InterPro" id="IPR036188">
    <property type="entry name" value="FAD/NAD-bd_sf"/>
</dbReference>
<protein>
    <submittedName>
        <fullName evidence="2">Putative NAD(P)/FAD-binding protein YdhS</fullName>
    </submittedName>
</protein>
<dbReference type="Proteomes" id="UP000527324">
    <property type="component" value="Unassembled WGS sequence"/>
</dbReference>
<feature type="domain" description="FAD-dependent urate hydroxylase HpyO/Asp monooxygenase CreE-like FAD/NAD(P)-binding" evidence="1">
    <location>
        <begin position="10"/>
        <end position="156"/>
    </location>
</feature>
<organism evidence="2 3">
    <name type="scientific">Brevundimonas aurantiaca</name>
    <dbReference type="NCBI Taxonomy" id="74316"/>
    <lineage>
        <taxon>Bacteria</taxon>
        <taxon>Pseudomonadati</taxon>
        <taxon>Pseudomonadota</taxon>
        <taxon>Alphaproteobacteria</taxon>
        <taxon>Caulobacterales</taxon>
        <taxon>Caulobacteraceae</taxon>
        <taxon>Brevundimonas</taxon>
    </lineage>
</organism>
<dbReference type="RefSeq" id="WP_183215093.1">
    <property type="nucleotide sequence ID" value="NZ_CAJFZW010000008.1"/>
</dbReference>
<evidence type="ECO:0000259" key="1">
    <source>
        <dbReference type="Pfam" id="PF13454"/>
    </source>
</evidence>
<dbReference type="EMBL" id="JACHOQ010000001">
    <property type="protein sequence ID" value="MBB5738937.1"/>
    <property type="molecule type" value="Genomic_DNA"/>
</dbReference>
<evidence type="ECO:0000313" key="2">
    <source>
        <dbReference type="EMBL" id="MBB5738937.1"/>
    </source>
</evidence>
<gene>
    <name evidence="2" type="ORF">GGQ93_000628</name>
</gene>
<dbReference type="AlphaFoldDB" id="A0A7W9C4M8"/>
<accession>A0A7W9C4M8</accession>
<sequence length="458" mass="49706">MSQDHGPRVAIIGAGFSGLLTAIQLLKRSPVVQVTLIERRDAFGPGVAYDTGNPGHLLNVRLDNMSAFPDRPDHLANWLAEQPSWRAQDGFITRGVYGDYLRHLLAETLEGNADEAGRMTLVQGEAQAIDRHEGGWRIMVGAEVIVADAVILALGNLEPASPPGIDAAVRASAAYVENPWRIDTAAVGAGRNILLIGSGLTMVDAVLTLRRPGRRFTALSRHGLLPRGHATVPPAPFDGAFSGGPSEVLSQVRRAVLTHDWRAVFDRLRHGARDLWRAWTPQQKRRFLRHLRPLWDVHRHRTAPGVTREIAAMLAAGDLTVLAGKLTGVVLDDDSVEAAWRPRHRRRPIRDRFDLVINCTGPLGVIQHSAEPVIRNLLAQGYGRPDPIGLGLEVDQGGQLIGGEGAPTPDLYAIGPLTRGAFWEMTAVPDLRGQARDLAAVVADRLTNADGSVRSAWP</sequence>
<keyword evidence="3" id="KW-1185">Reference proteome</keyword>
<proteinExistence type="predicted"/>
<dbReference type="PANTHER" id="PTHR40254:SF1">
    <property type="entry name" value="BLR0577 PROTEIN"/>
    <property type="match status" value="1"/>
</dbReference>
<reference evidence="2 3" key="1">
    <citation type="submission" date="2020-08" db="EMBL/GenBank/DDBJ databases">
        <title>Genomic Encyclopedia of Type Strains, Phase IV (KMG-IV): sequencing the most valuable type-strain genomes for metagenomic binning, comparative biology and taxonomic classification.</title>
        <authorList>
            <person name="Goeker M."/>
        </authorList>
    </citation>
    <scope>NUCLEOTIDE SEQUENCE [LARGE SCALE GENOMIC DNA]</scope>
    <source>
        <strain evidence="2 3">DSM 4731</strain>
    </source>
</reference>
<name>A0A7W9C4M8_9CAUL</name>
<dbReference type="PANTHER" id="PTHR40254">
    <property type="entry name" value="BLR0577 PROTEIN"/>
    <property type="match status" value="1"/>
</dbReference>
<dbReference type="Pfam" id="PF13454">
    <property type="entry name" value="NAD_binding_9"/>
    <property type="match status" value="1"/>
</dbReference>